<evidence type="ECO:0000313" key="3">
    <source>
        <dbReference type="Proteomes" id="UP000034826"/>
    </source>
</evidence>
<evidence type="ECO:0000256" key="1">
    <source>
        <dbReference type="SAM" id="MobiDB-lite"/>
    </source>
</evidence>
<gene>
    <name evidence="2" type="ORF">UW60_C0026G0006</name>
</gene>
<feature type="region of interest" description="Disordered" evidence="1">
    <location>
        <begin position="90"/>
        <end position="109"/>
    </location>
</feature>
<evidence type="ECO:0000313" key="2">
    <source>
        <dbReference type="EMBL" id="KKT66290.1"/>
    </source>
</evidence>
<reference evidence="2 3" key="1">
    <citation type="journal article" date="2015" name="Nature">
        <title>rRNA introns, odd ribosomes, and small enigmatic genomes across a large radiation of phyla.</title>
        <authorList>
            <person name="Brown C.T."/>
            <person name="Hug L.A."/>
            <person name="Thomas B.C."/>
            <person name="Sharon I."/>
            <person name="Castelle C.J."/>
            <person name="Singh A."/>
            <person name="Wilkins M.J."/>
            <person name="Williams K.H."/>
            <person name="Banfield J.F."/>
        </authorList>
    </citation>
    <scope>NUCLEOTIDE SEQUENCE [LARGE SCALE GENOMIC DNA]</scope>
</reference>
<dbReference type="EMBL" id="LCIY01000026">
    <property type="protein sequence ID" value="KKT66290.1"/>
    <property type="molecule type" value="Genomic_DNA"/>
</dbReference>
<proteinExistence type="predicted"/>
<feature type="region of interest" description="Disordered" evidence="1">
    <location>
        <begin position="22"/>
        <end position="62"/>
    </location>
</feature>
<sequence length="134" mass="15004">MPRHFVPRNDEFCGKFRDMEISEEDRKAMNDMVARQAESEKKSRNTAPAATSKQEEEVVPVEGGGGLLWNGQLVQPGALEGSFRNEAVQIPSGVPTELTRGRGPIRPEKAAEDLQYDRDKGKWFRVVGGKKVYE</sequence>
<dbReference type="Proteomes" id="UP000034826">
    <property type="component" value="Unassembled WGS sequence"/>
</dbReference>
<protein>
    <submittedName>
        <fullName evidence="2">Uncharacterized protein</fullName>
    </submittedName>
</protein>
<name>A0A0G1J4T1_9BACT</name>
<accession>A0A0G1J4T1</accession>
<dbReference type="AlphaFoldDB" id="A0A0G1J4T1"/>
<organism evidence="2 3">
    <name type="scientific">Candidatus Woesebacteria bacterium GW2011_GWA2_44_33</name>
    <dbReference type="NCBI Taxonomy" id="1618564"/>
    <lineage>
        <taxon>Bacteria</taxon>
        <taxon>Candidatus Woeseibacteriota</taxon>
    </lineage>
</organism>
<comment type="caution">
    <text evidence="2">The sequence shown here is derived from an EMBL/GenBank/DDBJ whole genome shotgun (WGS) entry which is preliminary data.</text>
</comment>